<accession>A0A433ZWE1</accession>
<protein>
    <submittedName>
        <fullName evidence="1">Type VI secretion system ImpG/VasA family protein</fullName>
    </submittedName>
</protein>
<comment type="caution">
    <text evidence="1">The sequence shown here is derived from an EMBL/GenBank/DDBJ whole genome shotgun (WGS) entry which is preliminary data.</text>
</comment>
<reference evidence="1 2" key="1">
    <citation type="submission" date="2017-08" db="EMBL/GenBank/DDBJ databases">
        <title>Draft genome sequence of pheromone producing symbiont Morganella morganii, of the female New Zealand grass grub Costelytra giveni.</title>
        <authorList>
            <person name="Laugraud A."/>
            <person name="Young S.D."/>
            <person name="Hurst M.H."/>
        </authorList>
    </citation>
    <scope>NUCLEOTIDE SEQUENCE [LARGE SCALE GENOMIC DNA]</scope>
    <source>
        <strain evidence="1 2">MMsCG</strain>
    </source>
</reference>
<dbReference type="PANTHER" id="PTHR35370">
    <property type="entry name" value="CYTOPLASMIC PROTEIN-RELATED-RELATED"/>
    <property type="match status" value="1"/>
</dbReference>
<dbReference type="AlphaFoldDB" id="A0A433ZWE1"/>
<dbReference type="Pfam" id="PF05947">
    <property type="entry name" value="T6SS_TssF"/>
    <property type="match status" value="1"/>
</dbReference>
<dbReference type="EMBL" id="NRQY01000001">
    <property type="protein sequence ID" value="RUT66427.1"/>
    <property type="molecule type" value="Genomic_DNA"/>
</dbReference>
<dbReference type="NCBIfam" id="TIGR03359">
    <property type="entry name" value="VI_chp_6"/>
    <property type="match status" value="1"/>
</dbReference>
<sequence length="615" mass="68888">MLSDRFLTLYNEELRFLREEGQLFAKANPQVAQHLGMMPDGVLDPFVERLLEGTAFLSARVHERLNNEQPEVAIQMINRLAPCWFTPLPSIATIALEPDLTSPQWHSDVTLPRGSKLTLHDTSPGHRNATFTTGRDLNIQPLVIAHAECATTPSAQLPQSVLQCMQDGRAHISLTMNTQGVVSLSELNFSPMTLTFAGDIVHANHLLTAIQSDTLRVILWCRQDNKTPQMHLLGPENIRQAGLQTEDALLPVVSGELPDSRLLREYFAAPSRFFSIELHGLMPFLQAGDKCTEFNLIFVLNKTPVKLTGNVSKDDFRLFSTPVINLSRRRCSPVLINGEHTEYPVIVDKLNPDLYEIHHLLQVDGLLADKGYVPFSPLHGYARFDEPPVSAGYSLRRVRRVTEDKYDSAPAMPKDSLFISLSAGPDNFSPDSVRSLSIAALVCDRHLDPSRLQQPVFRPDTALPAGPVEILRTPSRPQGVPCSTQAWKVLQLLSVNPLRYALPDFPDNSTLLREWLSLFCPPDDSRQQRRIDSLRHAVIAHRFECNPLPGPLAWSRGAEITVDLRGNHHSDRGAWLFARILHHALAEYCELGQTLRMQLNVDGEPLAQWEPIDGR</sequence>
<organism evidence="1 2">
    <name type="scientific">Morganella morganii</name>
    <name type="common">Proteus morganii</name>
    <dbReference type="NCBI Taxonomy" id="582"/>
    <lineage>
        <taxon>Bacteria</taxon>
        <taxon>Pseudomonadati</taxon>
        <taxon>Pseudomonadota</taxon>
        <taxon>Gammaproteobacteria</taxon>
        <taxon>Enterobacterales</taxon>
        <taxon>Morganellaceae</taxon>
        <taxon>Morganella</taxon>
    </lineage>
</organism>
<dbReference type="PIRSF" id="PIRSF028304">
    <property type="entry name" value="UCP028304"/>
    <property type="match status" value="1"/>
</dbReference>
<evidence type="ECO:0000313" key="1">
    <source>
        <dbReference type="EMBL" id="RUT66427.1"/>
    </source>
</evidence>
<gene>
    <name evidence="1" type="primary">vasA</name>
    <name evidence="1" type="ORF">CKG00_08480</name>
</gene>
<name>A0A433ZWE1_MORMO</name>
<dbReference type="InterPro" id="IPR010272">
    <property type="entry name" value="T6SS_TssF"/>
</dbReference>
<proteinExistence type="predicted"/>
<dbReference type="PANTHER" id="PTHR35370:SF1">
    <property type="entry name" value="TYPE VI SECRETION SYSTEM COMPONENT TSSF1"/>
    <property type="match status" value="1"/>
</dbReference>
<dbReference type="OrthoDB" id="9763676at2"/>
<dbReference type="Proteomes" id="UP000286908">
    <property type="component" value="Unassembled WGS sequence"/>
</dbReference>
<evidence type="ECO:0000313" key="2">
    <source>
        <dbReference type="Proteomes" id="UP000286908"/>
    </source>
</evidence>